<name>A0A419W5C9_9BACT</name>
<dbReference type="InterPro" id="IPR006626">
    <property type="entry name" value="PbH1"/>
</dbReference>
<evidence type="ECO:0000256" key="2">
    <source>
        <dbReference type="ARBA" id="ARBA00022801"/>
    </source>
</evidence>
<evidence type="ECO:0000313" key="8">
    <source>
        <dbReference type="Proteomes" id="UP000283387"/>
    </source>
</evidence>
<dbReference type="InterPro" id="IPR051801">
    <property type="entry name" value="GH28_Enzymes"/>
</dbReference>
<dbReference type="Pfam" id="PF12708">
    <property type="entry name" value="Pect-lyase_RHGA_epim"/>
    <property type="match status" value="1"/>
</dbReference>
<dbReference type="InterPro" id="IPR024535">
    <property type="entry name" value="RHGA/B-epi-like_pectate_lyase"/>
</dbReference>
<keyword evidence="8" id="KW-1185">Reference proteome</keyword>
<evidence type="ECO:0000256" key="1">
    <source>
        <dbReference type="ARBA" id="ARBA00008834"/>
    </source>
</evidence>
<evidence type="ECO:0000256" key="4">
    <source>
        <dbReference type="RuleBase" id="RU361169"/>
    </source>
</evidence>
<feature type="chain" id="PRO_5018981622" evidence="5">
    <location>
        <begin position="25"/>
        <end position="520"/>
    </location>
</feature>
<keyword evidence="2 4" id="KW-0378">Hydrolase</keyword>
<evidence type="ECO:0000313" key="7">
    <source>
        <dbReference type="EMBL" id="RKD90636.1"/>
    </source>
</evidence>
<dbReference type="PROSITE" id="PS00502">
    <property type="entry name" value="POLYGALACTURONASE"/>
    <property type="match status" value="1"/>
</dbReference>
<evidence type="ECO:0000256" key="3">
    <source>
        <dbReference type="ARBA" id="ARBA00023295"/>
    </source>
</evidence>
<comment type="similarity">
    <text evidence="1 4">Belongs to the glycosyl hydrolase 28 family.</text>
</comment>
<evidence type="ECO:0000259" key="6">
    <source>
        <dbReference type="Pfam" id="PF12708"/>
    </source>
</evidence>
<dbReference type="PANTHER" id="PTHR31339:SF9">
    <property type="entry name" value="PLASMIN AND FIBRONECTIN-BINDING PROTEIN A"/>
    <property type="match status" value="1"/>
</dbReference>
<dbReference type="EMBL" id="RAPN01000001">
    <property type="protein sequence ID" value="RKD90636.1"/>
    <property type="molecule type" value="Genomic_DNA"/>
</dbReference>
<dbReference type="InterPro" id="IPR011050">
    <property type="entry name" value="Pectin_lyase_fold/virulence"/>
</dbReference>
<dbReference type="AlphaFoldDB" id="A0A419W5C9"/>
<dbReference type="SUPFAM" id="SSF51126">
    <property type="entry name" value="Pectin lyase-like"/>
    <property type="match status" value="1"/>
</dbReference>
<dbReference type="Proteomes" id="UP000283387">
    <property type="component" value="Unassembled WGS sequence"/>
</dbReference>
<reference evidence="7 8" key="1">
    <citation type="submission" date="2018-09" db="EMBL/GenBank/DDBJ databases">
        <title>Genomic Encyclopedia of Archaeal and Bacterial Type Strains, Phase II (KMG-II): from individual species to whole genera.</title>
        <authorList>
            <person name="Goeker M."/>
        </authorList>
    </citation>
    <scope>NUCLEOTIDE SEQUENCE [LARGE SCALE GENOMIC DNA]</scope>
    <source>
        <strain evidence="7 8">DSM 27148</strain>
    </source>
</reference>
<feature type="signal peptide" evidence="5">
    <location>
        <begin position="1"/>
        <end position="24"/>
    </location>
</feature>
<dbReference type="PANTHER" id="PTHR31339">
    <property type="entry name" value="PECTIN LYASE-RELATED"/>
    <property type="match status" value="1"/>
</dbReference>
<keyword evidence="5" id="KW-0732">Signal</keyword>
<sequence length="520" mass="57363">MNKSMKLKCTLGIILLLMALQLKAETYNIKELGADTKGQVKCTELINQTIQKAAEAGGGTIYFPAGTYLTGAITMQSNITLQIEAGATLSFSTDFDDYLPFREVRWEGIFMQTFSPLIYAKGAENIAIKGEGTLEGNGKAWWEEVKKQQYKVYADGSILQPNKFQQMWLDQNADLKVEKYYEKSLQHRFFRPPFIQFQECNHVTIEGVTIQNSPFWTVNPVGCDDLLVHGIKIKNPDDGWNTDGINPSSCSNLRVSDCFISVGDDCVTIKSGRDFNGRDYGKPCENITITNCIMLSGHGGVVIGSEMSGGVRNVAISNCVFNGTDAGIRLKASRGRGGVVENIRVENIVMRNISKNAFIFNLFYDKTSTPEPVTERTPVFRNVHISNVTGVDVNKVGFITGIEEMPVNEISFSNINMTAKEGFTAETATNLHFNNISIATEKGPSLSFTKCDGVVLNDVRSMAPLADQAIVEVKESKSVLVNNCFQTVPADVFLQTDDSDVVWGTNFMNAVKQGIQNNDK</sequence>
<dbReference type="GO" id="GO:0005975">
    <property type="term" value="P:carbohydrate metabolic process"/>
    <property type="evidence" value="ECO:0007669"/>
    <property type="project" value="InterPro"/>
</dbReference>
<dbReference type="SMART" id="SM00710">
    <property type="entry name" value="PbH1"/>
    <property type="match status" value="6"/>
</dbReference>
<gene>
    <name evidence="7" type="ORF">BC643_0977</name>
</gene>
<comment type="caution">
    <text evidence="7">The sequence shown here is derived from an EMBL/GenBank/DDBJ whole genome shotgun (WGS) entry which is preliminary data.</text>
</comment>
<proteinExistence type="inferred from homology"/>
<keyword evidence="3 4" id="KW-0326">Glycosidase</keyword>
<organism evidence="7 8">
    <name type="scientific">Mangrovibacterium diazotrophicum</name>
    <dbReference type="NCBI Taxonomy" id="1261403"/>
    <lineage>
        <taxon>Bacteria</taxon>
        <taxon>Pseudomonadati</taxon>
        <taxon>Bacteroidota</taxon>
        <taxon>Bacteroidia</taxon>
        <taxon>Marinilabiliales</taxon>
        <taxon>Prolixibacteraceae</taxon>
        <taxon>Mangrovibacterium</taxon>
    </lineage>
</organism>
<dbReference type="Gene3D" id="2.160.20.10">
    <property type="entry name" value="Single-stranded right-handed beta-helix, Pectin lyase-like"/>
    <property type="match status" value="1"/>
</dbReference>
<dbReference type="GO" id="GO:0004650">
    <property type="term" value="F:polygalacturonase activity"/>
    <property type="evidence" value="ECO:0007669"/>
    <property type="project" value="InterPro"/>
</dbReference>
<dbReference type="InterPro" id="IPR012334">
    <property type="entry name" value="Pectin_lyas_fold"/>
</dbReference>
<dbReference type="InterPro" id="IPR000743">
    <property type="entry name" value="Glyco_hydro_28"/>
</dbReference>
<accession>A0A419W5C9</accession>
<feature type="domain" description="Rhamnogalacturonase A/B/Epimerase-like pectate lyase" evidence="6">
    <location>
        <begin position="28"/>
        <end position="82"/>
    </location>
</feature>
<dbReference type="Pfam" id="PF00295">
    <property type="entry name" value="Glyco_hydro_28"/>
    <property type="match status" value="1"/>
</dbReference>
<dbReference type="RefSeq" id="WP_211337986.1">
    <property type="nucleotide sequence ID" value="NZ_RAPN01000001.1"/>
</dbReference>
<protein>
    <submittedName>
        <fullName evidence="7">Polygalacturonase</fullName>
    </submittedName>
</protein>
<evidence type="ECO:0000256" key="5">
    <source>
        <dbReference type="SAM" id="SignalP"/>
    </source>
</evidence>